<keyword evidence="4" id="KW-1134">Transmembrane beta strand</keyword>
<evidence type="ECO:0000256" key="6">
    <source>
        <dbReference type="ARBA" id="ARBA00022729"/>
    </source>
</evidence>
<evidence type="ECO:0000259" key="12">
    <source>
        <dbReference type="Pfam" id="PF13609"/>
    </source>
</evidence>
<dbReference type="PANTHER" id="PTHR34501:SF9">
    <property type="entry name" value="MAJOR OUTER MEMBRANE PROTEIN P.IA"/>
    <property type="match status" value="1"/>
</dbReference>
<proteinExistence type="predicted"/>
<dbReference type="CDD" id="cd00342">
    <property type="entry name" value="gram_neg_porins"/>
    <property type="match status" value="1"/>
</dbReference>
<evidence type="ECO:0000256" key="11">
    <source>
        <dbReference type="SAM" id="SignalP"/>
    </source>
</evidence>
<evidence type="ECO:0000256" key="8">
    <source>
        <dbReference type="ARBA" id="ARBA00023114"/>
    </source>
</evidence>
<dbReference type="Pfam" id="PF13609">
    <property type="entry name" value="Porin_4"/>
    <property type="match status" value="1"/>
</dbReference>
<evidence type="ECO:0000256" key="10">
    <source>
        <dbReference type="ARBA" id="ARBA00023237"/>
    </source>
</evidence>
<dbReference type="InterPro" id="IPR002299">
    <property type="entry name" value="Porin_Neis"/>
</dbReference>
<dbReference type="InterPro" id="IPR023614">
    <property type="entry name" value="Porin_dom_sf"/>
</dbReference>
<dbReference type="RefSeq" id="WP_176929108.1">
    <property type="nucleotide sequence ID" value="NZ_FMYQ01000012.1"/>
</dbReference>
<keyword evidence="7" id="KW-0406">Ion transport</keyword>
<sequence>MKRALSPVNIVVPPLICLAFAIPAAHAQSSVTLYGVVDAGILYTSKTVNPATGQNAGHQFSMVTGGMTPSLFGLKGTEDLGGGLKAIFALESGIDIASGGFTDSNGNMFGRQAWVGLASPYGTVKAGVQFSPFVLSLIATDARDVSYFGSGVPLYVGNVFVTGIFNANSVSYTSPTIGGFQGAAMLALGGVAGDFQAGRQYSASLNYTYGPLLISAAMYNGNAGGTAASTPVPSTVPFTGRTIGASYRYRDLTVKASFVNYKVSGSFDNRVYSGGLSYQITPAVNADAGVWYTSDGNDTSNHSIMAAAGLTYSLSAATLLYGQFGFVNNHGKMNTGLSTNGALFGASGSTFGSAVGIRHLF</sequence>
<evidence type="ECO:0000256" key="3">
    <source>
        <dbReference type="ARBA" id="ARBA00022448"/>
    </source>
</evidence>
<feature type="chain" id="PRO_5011740994" evidence="11">
    <location>
        <begin position="28"/>
        <end position="361"/>
    </location>
</feature>
<keyword evidence="9" id="KW-0472">Membrane</keyword>
<evidence type="ECO:0000256" key="5">
    <source>
        <dbReference type="ARBA" id="ARBA00022692"/>
    </source>
</evidence>
<evidence type="ECO:0000256" key="2">
    <source>
        <dbReference type="ARBA" id="ARBA00011233"/>
    </source>
</evidence>
<dbReference type="EMBL" id="FMYQ01000012">
    <property type="protein sequence ID" value="SDC97324.1"/>
    <property type="molecule type" value="Genomic_DNA"/>
</dbReference>
<feature type="signal peptide" evidence="11">
    <location>
        <begin position="1"/>
        <end position="27"/>
    </location>
</feature>
<name>A0A1G6QZB0_9BURK</name>
<keyword evidence="6 11" id="KW-0732">Signal</keyword>
<evidence type="ECO:0000313" key="13">
    <source>
        <dbReference type="EMBL" id="SDC97324.1"/>
    </source>
</evidence>
<keyword evidence="5" id="KW-0812">Transmembrane</keyword>
<dbReference type="AlphaFoldDB" id="A0A1G6QZB0"/>
<accession>A0A1G6QZB0</accession>
<comment type="subunit">
    <text evidence="2">Homotrimer.</text>
</comment>
<evidence type="ECO:0000256" key="4">
    <source>
        <dbReference type="ARBA" id="ARBA00022452"/>
    </source>
</evidence>
<keyword evidence="8" id="KW-0626">Porin</keyword>
<organism evidence="13 14">
    <name type="scientific">Paraburkholderia lycopersici</name>
    <dbReference type="NCBI Taxonomy" id="416944"/>
    <lineage>
        <taxon>Bacteria</taxon>
        <taxon>Pseudomonadati</taxon>
        <taxon>Pseudomonadota</taxon>
        <taxon>Betaproteobacteria</taxon>
        <taxon>Burkholderiales</taxon>
        <taxon>Burkholderiaceae</taxon>
        <taxon>Paraburkholderia</taxon>
    </lineage>
</organism>
<protein>
    <submittedName>
        <fullName evidence="13">Outer membrane protein (Porin)</fullName>
    </submittedName>
</protein>
<dbReference type="GO" id="GO:0006811">
    <property type="term" value="P:monoatomic ion transport"/>
    <property type="evidence" value="ECO:0007669"/>
    <property type="project" value="UniProtKB-KW"/>
</dbReference>
<dbReference type="GO" id="GO:0046930">
    <property type="term" value="C:pore complex"/>
    <property type="evidence" value="ECO:0007669"/>
    <property type="project" value="UniProtKB-KW"/>
</dbReference>
<keyword evidence="10" id="KW-0998">Cell outer membrane</keyword>
<dbReference type="InterPro" id="IPR033900">
    <property type="entry name" value="Gram_neg_porin_domain"/>
</dbReference>
<evidence type="ECO:0000256" key="1">
    <source>
        <dbReference type="ARBA" id="ARBA00004571"/>
    </source>
</evidence>
<dbReference type="Proteomes" id="UP000198908">
    <property type="component" value="Unassembled WGS sequence"/>
</dbReference>
<dbReference type="STRING" id="416944.SAMN05421548_112163"/>
<gene>
    <name evidence="13" type="ORF">SAMN05421548_112163</name>
</gene>
<reference evidence="14" key="1">
    <citation type="submission" date="2016-09" db="EMBL/GenBank/DDBJ databases">
        <authorList>
            <person name="Varghese N."/>
            <person name="Submissions S."/>
        </authorList>
    </citation>
    <scope>NUCLEOTIDE SEQUENCE [LARGE SCALE GENOMIC DNA]</scope>
    <source>
        <strain evidence="14">TNe-862</strain>
    </source>
</reference>
<dbReference type="PANTHER" id="PTHR34501">
    <property type="entry name" value="PROTEIN YDDL-RELATED"/>
    <property type="match status" value="1"/>
</dbReference>
<evidence type="ECO:0000313" key="14">
    <source>
        <dbReference type="Proteomes" id="UP000198908"/>
    </source>
</evidence>
<feature type="domain" description="Porin" evidence="12">
    <location>
        <begin position="18"/>
        <end position="331"/>
    </location>
</feature>
<dbReference type="PRINTS" id="PR00184">
    <property type="entry name" value="NEISSPPORIN"/>
</dbReference>
<dbReference type="GO" id="GO:0015288">
    <property type="term" value="F:porin activity"/>
    <property type="evidence" value="ECO:0007669"/>
    <property type="project" value="UniProtKB-KW"/>
</dbReference>
<dbReference type="SUPFAM" id="SSF56935">
    <property type="entry name" value="Porins"/>
    <property type="match status" value="1"/>
</dbReference>
<dbReference type="Gene3D" id="2.40.160.10">
    <property type="entry name" value="Porin"/>
    <property type="match status" value="1"/>
</dbReference>
<dbReference type="GO" id="GO:0009279">
    <property type="term" value="C:cell outer membrane"/>
    <property type="evidence" value="ECO:0007669"/>
    <property type="project" value="UniProtKB-SubCell"/>
</dbReference>
<comment type="subcellular location">
    <subcellularLocation>
        <location evidence="1">Cell outer membrane</location>
        <topology evidence="1">Multi-pass membrane protein</topology>
    </subcellularLocation>
</comment>
<evidence type="ECO:0000256" key="9">
    <source>
        <dbReference type="ARBA" id="ARBA00023136"/>
    </source>
</evidence>
<evidence type="ECO:0000256" key="7">
    <source>
        <dbReference type="ARBA" id="ARBA00023065"/>
    </source>
</evidence>
<dbReference type="InterPro" id="IPR050298">
    <property type="entry name" value="Gram-neg_bact_OMP"/>
</dbReference>
<keyword evidence="14" id="KW-1185">Reference proteome</keyword>
<keyword evidence="3" id="KW-0813">Transport</keyword>